<name>A0ABT4SYC1_9ACTN</name>
<proteinExistence type="predicted"/>
<organism evidence="2 3">
    <name type="scientific">Nonomuraea ferruginea</name>
    <dbReference type="NCBI Taxonomy" id="46174"/>
    <lineage>
        <taxon>Bacteria</taxon>
        <taxon>Bacillati</taxon>
        <taxon>Actinomycetota</taxon>
        <taxon>Actinomycetes</taxon>
        <taxon>Streptosporangiales</taxon>
        <taxon>Streptosporangiaceae</taxon>
        <taxon>Nonomuraea</taxon>
    </lineage>
</organism>
<dbReference type="EMBL" id="JAPNUD010000037">
    <property type="protein sequence ID" value="MDA0642237.1"/>
    <property type="molecule type" value="Genomic_DNA"/>
</dbReference>
<reference evidence="2 3" key="1">
    <citation type="submission" date="2022-11" db="EMBL/GenBank/DDBJ databases">
        <title>Nonomuraea corallina sp. nov., a new species of the genus Nonomuraea isolated from sea side sediment in Thai sea.</title>
        <authorList>
            <person name="Ngamcharungchit C."/>
            <person name="Matsumoto A."/>
            <person name="Suriyachadkun C."/>
            <person name="Panbangred W."/>
            <person name="Inahashi Y."/>
            <person name="Intra B."/>
        </authorList>
    </citation>
    <scope>NUCLEOTIDE SEQUENCE [LARGE SCALE GENOMIC DNA]</scope>
    <source>
        <strain evidence="2 3">DSM 43553</strain>
    </source>
</reference>
<keyword evidence="1" id="KW-0472">Membrane</keyword>
<keyword evidence="3" id="KW-1185">Reference proteome</keyword>
<comment type="caution">
    <text evidence="2">The sequence shown here is derived from an EMBL/GenBank/DDBJ whole genome shotgun (WGS) entry which is preliminary data.</text>
</comment>
<evidence type="ECO:0000313" key="3">
    <source>
        <dbReference type="Proteomes" id="UP001212498"/>
    </source>
</evidence>
<keyword evidence="1" id="KW-0812">Transmembrane</keyword>
<accession>A0ABT4SYC1</accession>
<evidence type="ECO:0000313" key="2">
    <source>
        <dbReference type="EMBL" id="MDA0642237.1"/>
    </source>
</evidence>
<evidence type="ECO:0008006" key="4">
    <source>
        <dbReference type="Google" id="ProtNLM"/>
    </source>
</evidence>
<feature type="transmembrane region" description="Helical" evidence="1">
    <location>
        <begin position="40"/>
        <end position="64"/>
    </location>
</feature>
<dbReference type="Proteomes" id="UP001212498">
    <property type="component" value="Unassembled WGS sequence"/>
</dbReference>
<sequence>MPRLEDEIRRLMEGETARLHAAPDLLDRVMRLRRARRARVKTAMVTASVLASVTVVAAPAVYLATAAQRATPSTQATTSATLEPAIDDTPPVRTEPKNLGDLGDGLAFGHVKVGYLPEGLRWSTWSIDHGDAYSTSYNYKGDEKGLYRVQIFMFEEEAVKEITERIQRYREEKDGEDVMIGDRSGYLIVQHVGEDGMAGSPTLFLKIGDRQWAEITFSPVYAKEFSGAEAVNTELRKIAKGLTSTM</sequence>
<gene>
    <name evidence="2" type="ORF">OUY24_16505</name>
</gene>
<dbReference type="RefSeq" id="WP_271276828.1">
    <property type="nucleotide sequence ID" value="NZ_BAABFD010000004.1"/>
</dbReference>
<evidence type="ECO:0000256" key="1">
    <source>
        <dbReference type="SAM" id="Phobius"/>
    </source>
</evidence>
<protein>
    <recommendedName>
        <fullName evidence="4">DUF4367 domain-containing protein</fullName>
    </recommendedName>
</protein>
<keyword evidence="1" id="KW-1133">Transmembrane helix</keyword>